<accession>A0A1G9HDP9</accession>
<name>A0A1G9HDP9_9PSED</name>
<evidence type="ECO:0008006" key="3">
    <source>
        <dbReference type="Google" id="ProtNLM"/>
    </source>
</evidence>
<protein>
    <recommendedName>
        <fullName evidence="3">HNH endonuclease</fullName>
    </recommendedName>
</protein>
<gene>
    <name evidence="1" type="ORF">SAMN05216186_1156</name>
</gene>
<proteinExistence type="predicted"/>
<dbReference type="STRING" id="137658.SAMN05216186_1156"/>
<dbReference type="AlphaFoldDB" id="A0A1G9HDP9"/>
<evidence type="ECO:0000313" key="1">
    <source>
        <dbReference type="EMBL" id="SDL10982.1"/>
    </source>
</evidence>
<organism evidence="1 2">
    <name type="scientific">Pseudomonas indica</name>
    <dbReference type="NCBI Taxonomy" id="137658"/>
    <lineage>
        <taxon>Bacteria</taxon>
        <taxon>Pseudomonadati</taxon>
        <taxon>Pseudomonadota</taxon>
        <taxon>Gammaproteobacteria</taxon>
        <taxon>Pseudomonadales</taxon>
        <taxon>Pseudomonadaceae</taxon>
        <taxon>Pseudomonas</taxon>
    </lineage>
</organism>
<dbReference type="EMBL" id="FNFD01000015">
    <property type="protein sequence ID" value="SDL10982.1"/>
    <property type="molecule type" value="Genomic_DNA"/>
</dbReference>
<sequence>MAAADKFKQPVITTLAKRAANRCSNPECGAITSGPTDNPDESINIGEAAHIYGANPGSARYDPSMTGVERSAISNAIWLCGNCHKLVDDDPNKYPAGLLFEWQREHERRISEQVEKSGNALRERYEQRHLEEFGRLSYLAERLILEKGDYWEYQLTAEVLRYELAPTVKRWTALKRGLYVKPVIRVENESFIHWLSDRMNEIQGITHAFSELTNSELTRAWGEPGIPGNDINIVTTCRLYAEICNSTLSWEETVRFARTSEEFSSVQNLLIGIAGKIIEECAKIPEFLINMINEKPTTGLFRLSLSLTLPDDWSEKISKAMEQALFATRFS</sequence>
<reference evidence="1 2" key="1">
    <citation type="submission" date="2016-10" db="EMBL/GenBank/DDBJ databases">
        <authorList>
            <person name="de Groot N.N."/>
        </authorList>
    </citation>
    <scope>NUCLEOTIDE SEQUENCE [LARGE SCALE GENOMIC DNA]</scope>
    <source>
        <strain evidence="1 2">JCM 21544</strain>
    </source>
</reference>
<evidence type="ECO:0000313" key="2">
    <source>
        <dbReference type="Proteomes" id="UP000198706"/>
    </source>
</evidence>
<keyword evidence="2" id="KW-1185">Reference proteome</keyword>
<dbReference type="Proteomes" id="UP000198706">
    <property type="component" value="Unassembled WGS sequence"/>
</dbReference>
<dbReference type="RefSeq" id="WP_084336329.1">
    <property type="nucleotide sequence ID" value="NZ_FNFD01000015.1"/>
</dbReference>